<feature type="non-terminal residue" evidence="1">
    <location>
        <position position="1"/>
    </location>
</feature>
<dbReference type="EMBL" id="CAJVPU010051837">
    <property type="protein sequence ID" value="CAG8762050.1"/>
    <property type="molecule type" value="Genomic_DNA"/>
</dbReference>
<feature type="non-terminal residue" evidence="1">
    <location>
        <position position="131"/>
    </location>
</feature>
<name>A0ACA9QQ62_9GLOM</name>
<proteinExistence type="predicted"/>
<evidence type="ECO:0000313" key="1">
    <source>
        <dbReference type="EMBL" id="CAG8762050.1"/>
    </source>
</evidence>
<organism evidence="1 2">
    <name type="scientific">Dentiscutata heterogama</name>
    <dbReference type="NCBI Taxonomy" id="1316150"/>
    <lineage>
        <taxon>Eukaryota</taxon>
        <taxon>Fungi</taxon>
        <taxon>Fungi incertae sedis</taxon>
        <taxon>Mucoromycota</taxon>
        <taxon>Glomeromycotina</taxon>
        <taxon>Glomeromycetes</taxon>
        <taxon>Diversisporales</taxon>
        <taxon>Gigasporaceae</taxon>
        <taxon>Dentiscutata</taxon>
    </lineage>
</organism>
<gene>
    <name evidence="1" type="ORF">DHETER_LOCUS15323</name>
</gene>
<comment type="caution">
    <text evidence="1">The sequence shown here is derived from an EMBL/GenBank/DDBJ whole genome shotgun (WGS) entry which is preliminary data.</text>
</comment>
<keyword evidence="2" id="KW-1185">Reference proteome</keyword>
<protein>
    <submittedName>
        <fullName evidence="1">1718_t:CDS:1</fullName>
    </submittedName>
</protein>
<evidence type="ECO:0000313" key="2">
    <source>
        <dbReference type="Proteomes" id="UP000789702"/>
    </source>
</evidence>
<reference evidence="1" key="1">
    <citation type="submission" date="2021-06" db="EMBL/GenBank/DDBJ databases">
        <authorList>
            <person name="Kallberg Y."/>
            <person name="Tangrot J."/>
            <person name="Rosling A."/>
        </authorList>
    </citation>
    <scope>NUCLEOTIDE SEQUENCE</scope>
    <source>
        <strain evidence="1">IL203A</strain>
    </source>
</reference>
<sequence>LQSGNIRAITNGYLAINHEPMSGLTCKVYATMSTSFTLFHRLIIAICRQKICNTGRYDWKLFLPVAIISLIIGVMAFDTYGPVIYWCAAKPDTVAIPISSIFMTLLVLSICMFCYIQTIQAIRAIKRQQSL</sequence>
<dbReference type="Proteomes" id="UP000789702">
    <property type="component" value="Unassembled WGS sequence"/>
</dbReference>
<accession>A0ACA9QQ62</accession>